<feature type="domain" description="C3H1-type" evidence="3">
    <location>
        <begin position="35"/>
        <end position="66"/>
    </location>
</feature>
<evidence type="ECO:0000256" key="2">
    <source>
        <dbReference type="SAM" id="MobiDB-lite"/>
    </source>
</evidence>
<name>A0A6A6Y5Z9_9PEZI</name>
<dbReference type="Proteomes" id="UP000504636">
    <property type="component" value="Unplaced"/>
</dbReference>
<dbReference type="InterPro" id="IPR000571">
    <property type="entry name" value="Znf_CCCH"/>
</dbReference>
<protein>
    <recommendedName>
        <fullName evidence="3">C3H1-type domain-containing protein</fullName>
    </recommendedName>
</protein>
<feature type="compositionally biased region" description="Polar residues" evidence="2">
    <location>
        <begin position="108"/>
        <end position="125"/>
    </location>
</feature>
<reference evidence="6" key="2">
    <citation type="submission" date="2020-04" db="EMBL/GenBank/DDBJ databases">
        <authorList>
            <consortium name="NCBI Genome Project"/>
        </authorList>
    </citation>
    <scope>NUCLEOTIDE SEQUENCE</scope>
    <source>
        <strain evidence="6">CBS 304.34</strain>
    </source>
</reference>
<dbReference type="OrthoDB" id="3793406at2759"/>
<feature type="region of interest" description="Disordered" evidence="2">
    <location>
        <begin position="242"/>
        <end position="279"/>
    </location>
</feature>
<dbReference type="GeneID" id="54467748"/>
<evidence type="ECO:0000313" key="5">
    <source>
        <dbReference type="Proteomes" id="UP000504636"/>
    </source>
</evidence>
<feature type="compositionally biased region" description="Gly residues" evidence="2">
    <location>
        <begin position="258"/>
        <end position="272"/>
    </location>
</feature>
<dbReference type="AlphaFoldDB" id="A0A6A6Y5Z9"/>
<feature type="compositionally biased region" description="Basic residues" evidence="2">
    <location>
        <begin position="137"/>
        <end position="149"/>
    </location>
</feature>
<keyword evidence="5" id="KW-1185">Reference proteome</keyword>
<dbReference type="EMBL" id="MU003715">
    <property type="protein sequence ID" value="KAF2803948.1"/>
    <property type="molecule type" value="Genomic_DNA"/>
</dbReference>
<keyword evidence="1" id="KW-0479">Metal-binding</keyword>
<dbReference type="RefSeq" id="XP_033570912.1">
    <property type="nucleotide sequence ID" value="XM_033726855.1"/>
</dbReference>
<reference evidence="6" key="3">
    <citation type="submission" date="2025-04" db="UniProtKB">
        <authorList>
            <consortium name="RefSeq"/>
        </authorList>
    </citation>
    <scope>IDENTIFICATION</scope>
    <source>
        <strain evidence="6">CBS 304.34</strain>
    </source>
</reference>
<evidence type="ECO:0000313" key="6">
    <source>
        <dbReference type="RefSeq" id="XP_033570912.1"/>
    </source>
</evidence>
<proteinExistence type="predicted"/>
<dbReference type="GO" id="GO:0008270">
    <property type="term" value="F:zinc ion binding"/>
    <property type="evidence" value="ECO:0007669"/>
    <property type="project" value="UniProtKB-KW"/>
</dbReference>
<sequence>MDLLASLIVPSQGQQYPLAIRPKTPTGPKSENPDISNRRTCFFWYHNGTCHRGRGGSACPFSHTITPGVPVQPPPGYFHRTPCTLPLCPLREDTPPPPTYTTAPQEIKTPSSETSHQSPTVSSGAGSPPTTPTGKQAKFRRWRERVKKAKQFEQERAGRILGLSPSQQQQPHNQTTPSPKVGQKRKHHETPEPLISLQGRGQNAAQYTVSMNSERKDTPNAAEEPEDKWHLDGFEEGAEAAFEGASKKRKMADMENGKTGGEASGKVGGTGGNDEWRGDWDTDYFRSFFGHPTP</sequence>
<feature type="region of interest" description="Disordered" evidence="2">
    <location>
        <begin position="88"/>
        <end position="202"/>
    </location>
</feature>
<organism evidence="4">
    <name type="scientific">Mytilinidion resinicola</name>
    <dbReference type="NCBI Taxonomy" id="574789"/>
    <lineage>
        <taxon>Eukaryota</taxon>
        <taxon>Fungi</taxon>
        <taxon>Dikarya</taxon>
        <taxon>Ascomycota</taxon>
        <taxon>Pezizomycotina</taxon>
        <taxon>Dothideomycetes</taxon>
        <taxon>Pleosporomycetidae</taxon>
        <taxon>Mytilinidiales</taxon>
        <taxon>Mytilinidiaceae</taxon>
        <taxon>Mytilinidion</taxon>
    </lineage>
</organism>
<dbReference type="PROSITE" id="PS50103">
    <property type="entry name" value="ZF_C3H1"/>
    <property type="match status" value="1"/>
</dbReference>
<keyword evidence="1" id="KW-0863">Zinc-finger</keyword>
<feature type="zinc finger region" description="C3H1-type" evidence="1">
    <location>
        <begin position="35"/>
        <end position="66"/>
    </location>
</feature>
<evidence type="ECO:0000259" key="3">
    <source>
        <dbReference type="PROSITE" id="PS50103"/>
    </source>
</evidence>
<feature type="compositionally biased region" description="Polar residues" evidence="2">
    <location>
        <begin position="164"/>
        <end position="178"/>
    </location>
</feature>
<evidence type="ECO:0000313" key="4">
    <source>
        <dbReference type="EMBL" id="KAF2803948.1"/>
    </source>
</evidence>
<reference evidence="4 6" key="1">
    <citation type="journal article" date="2020" name="Stud. Mycol.">
        <title>101 Dothideomycetes genomes: a test case for predicting lifestyles and emergence of pathogens.</title>
        <authorList>
            <person name="Haridas S."/>
            <person name="Albert R."/>
            <person name="Binder M."/>
            <person name="Bloem J."/>
            <person name="Labutti K."/>
            <person name="Salamov A."/>
            <person name="Andreopoulos B."/>
            <person name="Baker S."/>
            <person name="Barry K."/>
            <person name="Bills G."/>
            <person name="Bluhm B."/>
            <person name="Cannon C."/>
            <person name="Castanera R."/>
            <person name="Culley D."/>
            <person name="Daum C."/>
            <person name="Ezra D."/>
            <person name="Gonzalez J."/>
            <person name="Henrissat B."/>
            <person name="Kuo A."/>
            <person name="Liang C."/>
            <person name="Lipzen A."/>
            <person name="Lutzoni F."/>
            <person name="Magnuson J."/>
            <person name="Mondo S."/>
            <person name="Nolan M."/>
            <person name="Ohm R."/>
            <person name="Pangilinan J."/>
            <person name="Park H.-J."/>
            <person name="Ramirez L."/>
            <person name="Alfaro M."/>
            <person name="Sun H."/>
            <person name="Tritt A."/>
            <person name="Yoshinaga Y."/>
            <person name="Zwiers L.-H."/>
            <person name="Turgeon B."/>
            <person name="Goodwin S."/>
            <person name="Spatafora J."/>
            <person name="Crous P."/>
            <person name="Grigoriev I."/>
        </authorList>
    </citation>
    <scope>NUCLEOTIDE SEQUENCE</scope>
    <source>
        <strain evidence="4 6">CBS 304.34</strain>
    </source>
</reference>
<gene>
    <name evidence="4 6" type="ORF">BDZ99DRAFT_545733</name>
</gene>
<accession>A0A6A6Y5Z9</accession>
<evidence type="ECO:0000256" key="1">
    <source>
        <dbReference type="PROSITE-ProRule" id="PRU00723"/>
    </source>
</evidence>
<keyword evidence="1" id="KW-0862">Zinc</keyword>